<dbReference type="OrthoDB" id="10322971at2759"/>
<feature type="compositionally biased region" description="Basic residues" evidence="1">
    <location>
        <begin position="29"/>
        <end position="38"/>
    </location>
</feature>
<dbReference type="AlphaFoldDB" id="A0A814EZM7"/>
<evidence type="ECO:0000313" key="5">
    <source>
        <dbReference type="Proteomes" id="UP000663877"/>
    </source>
</evidence>
<proteinExistence type="predicted"/>
<accession>A0A814EZM7</accession>
<sequence length="161" mass="18725">MLSDTTNTQSDNSVSASSIYDFNDESSPSHRHRSRQRHFSTLNTIRRHKNELKRRNAFIQACANDKQMKVIIEPLEDIQSFVDGKYHSQTPEEQAKLKQTELQRKIYNNKQAPLIPFIMDDQFQSLMEIALSSQQNDLVCDIMTLLDSMEEYYSSSEQLDS</sequence>
<keyword evidence="4" id="KW-1185">Reference proteome</keyword>
<protein>
    <submittedName>
        <fullName evidence="2">Uncharacterized protein</fullName>
    </submittedName>
</protein>
<evidence type="ECO:0000313" key="2">
    <source>
        <dbReference type="EMBL" id="CAF0976011.1"/>
    </source>
</evidence>
<feature type="region of interest" description="Disordered" evidence="1">
    <location>
        <begin position="1"/>
        <end position="38"/>
    </location>
</feature>
<reference evidence="2" key="1">
    <citation type="submission" date="2021-02" db="EMBL/GenBank/DDBJ databases">
        <authorList>
            <person name="Nowell W R."/>
        </authorList>
    </citation>
    <scope>NUCLEOTIDE SEQUENCE</scope>
</reference>
<organism evidence="2 5">
    <name type="scientific">Adineta steineri</name>
    <dbReference type="NCBI Taxonomy" id="433720"/>
    <lineage>
        <taxon>Eukaryota</taxon>
        <taxon>Metazoa</taxon>
        <taxon>Spiralia</taxon>
        <taxon>Gnathifera</taxon>
        <taxon>Rotifera</taxon>
        <taxon>Eurotatoria</taxon>
        <taxon>Bdelloidea</taxon>
        <taxon>Adinetida</taxon>
        <taxon>Adinetidae</taxon>
        <taxon>Adineta</taxon>
    </lineage>
</organism>
<feature type="compositionally biased region" description="Polar residues" evidence="1">
    <location>
        <begin position="1"/>
        <end position="20"/>
    </location>
</feature>
<dbReference type="EMBL" id="CAJNOI010000062">
    <property type="protein sequence ID" value="CAF0976011.1"/>
    <property type="molecule type" value="Genomic_DNA"/>
</dbReference>
<gene>
    <name evidence="2" type="ORF">BJG266_LOCUS14601</name>
    <name evidence="3" type="ORF">QVE165_LOCUS20098</name>
</gene>
<dbReference type="Proteomes" id="UP000663832">
    <property type="component" value="Unassembled WGS sequence"/>
</dbReference>
<dbReference type="Proteomes" id="UP000663877">
    <property type="component" value="Unassembled WGS sequence"/>
</dbReference>
<name>A0A814EZM7_9BILA</name>
<evidence type="ECO:0000313" key="4">
    <source>
        <dbReference type="Proteomes" id="UP000663832"/>
    </source>
</evidence>
<comment type="caution">
    <text evidence="2">The sequence shown here is derived from an EMBL/GenBank/DDBJ whole genome shotgun (WGS) entry which is preliminary data.</text>
</comment>
<dbReference type="EMBL" id="CAJNOM010000125">
    <property type="protein sequence ID" value="CAF1097296.1"/>
    <property type="molecule type" value="Genomic_DNA"/>
</dbReference>
<evidence type="ECO:0000256" key="1">
    <source>
        <dbReference type="SAM" id="MobiDB-lite"/>
    </source>
</evidence>
<evidence type="ECO:0000313" key="3">
    <source>
        <dbReference type="EMBL" id="CAF1097296.1"/>
    </source>
</evidence>